<name>A0ABQ1RAF7_9ALTE</name>
<keyword evidence="2" id="KW-1185">Reference proteome</keyword>
<gene>
    <name evidence="1" type="ORF">GCM10011357_19200</name>
</gene>
<dbReference type="SUPFAM" id="SSF53335">
    <property type="entry name" value="S-adenosyl-L-methionine-dependent methyltransferases"/>
    <property type="match status" value="1"/>
</dbReference>
<accession>A0ABQ1RAF7</accession>
<evidence type="ECO:0000313" key="2">
    <source>
        <dbReference type="Proteomes" id="UP000614272"/>
    </source>
</evidence>
<reference evidence="2" key="1">
    <citation type="journal article" date="2019" name="Int. J. Syst. Evol. Microbiol.">
        <title>The Global Catalogue of Microorganisms (GCM) 10K type strain sequencing project: providing services to taxonomists for standard genome sequencing and annotation.</title>
        <authorList>
            <consortium name="The Broad Institute Genomics Platform"/>
            <consortium name="The Broad Institute Genome Sequencing Center for Infectious Disease"/>
            <person name="Wu L."/>
            <person name="Ma J."/>
        </authorList>
    </citation>
    <scope>NUCLEOTIDE SEQUENCE [LARGE SCALE GENOMIC DNA]</scope>
    <source>
        <strain evidence="2">CGMCC 1.12923</strain>
    </source>
</reference>
<dbReference type="EMBL" id="BMGJ01000006">
    <property type="protein sequence ID" value="GGD63976.1"/>
    <property type="molecule type" value="Genomic_DNA"/>
</dbReference>
<organism evidence="1 2">
    <name type="scientific">Lacimicrobium alkaliphilum</name>
    <dbReference type="NCBI Taxonomy" id="1526571"/>
    <lineage>
        <taxon>Bacteria</taxon>
        <taxon>Pseudomonadati</taxon>
        <taxon>Pseudomonadota</taxon>
        <taxon>Gammaproteobacteria</taxon>
        <taxon>Alteromonadales</taxon>
        <taxon>Alteromonadaceae</taxon>
        <taxon>Lacimicrobium</taxon>
    </lineage>
</organism>
<protein>
    <recommendedName>
        <fullName evidence="3">Methyltransferase type 11 domain-containing protein</fullName>
    </recommendedName>
</protein>
<comment type="caution">
    <text evidence="1">The sequence shown here is derived from an EMBL/GenBank/DDBJ whole genome shotgun (WGS) entry which is preliminary data.</text>
</comment>
<dbReference type="RefSeq" id="WP_099034156.1">
    <property type="nucleotide sequence ID" value="NZ_BMGJ01000006.1"/>
</dbReference>
<evidence type="ECO:0008006" key="3">
    <source>
        <dbReference type="Google" id="ProtNLM"/>
    </source>
</evidence>
<proteinExistence type="predicted"/>
<sequence>MFNTYQEIFNNRAWSYHQAMQSAPDARRLEFEIALDYLQPGTGQSIVDMPSGGGYLKQYIQDPTTDLIFIETTSEFAKHCPESDDCTRLIGDFDNLPVQDSCADRLSVTADQSGERGQSCKAIFRVTHVVHCKTTWPPDVL</sequence>
<dbReference type="Proteomes" id="UP000614272">
    <property type="component" value="Unassembled WGS sequence"/>
</dbReference>
<dbReference type="InterPro" id="IPR029063">
    <property type="entry name" value="SAM-dependent_MTases_sf"/>
</dbReference>
<evidence type="ECO:0000313" key="1">
    <source>
        <dbReference type="EMBL" id="GGD63976.1"/>
    </source>
</evidence>